<keyword evidence="4" id="KW-0479">Metal-binding</keyword>
<dbReference type="InterPro" id="IPR017941">
    <property type="entry name" value="Rieske_2Fe-2S"/>
</dbReference>
<evidence type="ECO:0000259" key="11">
    <source>
        <dbReference type="PROSITE" id="PS51296"/>
    </source>
</evidence>
<dbReference type="Pfam" id="PF00355">
    <property type="entry name" value="Rieske"/>
    <property type="match status" value="1"/>
</dbReference>
<evidence type="ECO:0000256" key="8">
    <source>
        <dbReference type="ARBA" id="ARBA00029586"/>
    </source>
</evidence>
<feature type="compositionally biased region" description="Gly residues" evidence="10">
    <location>
        <begin position="54"/>
        <end position="66"/>
    </location>
</feature>
<evidence type="ECO:0000256" key="9">
    <source>
        <dbReference type="ARBA" id="ARBA00034078"/>
    </source>
</evidence>
<keyword evidence="3" id="KW-0001">2Fe-2S</keyword>
<dbReference type="GO" id="GO:0016705">
    <property type="term" value="F:oxidoreductase activity, acting on paired donors, with incorporation or reduction of molecular oxygen"/>
    <property type="evidence" value="ECO:0007669"/>
    <property type="project" value="UniProtKB-ARBA"/>
</dbReference>
<dbReference type="SUPFAM" id="SSF50022">
    <property type="entry name" value="ISP domain"/>
    <property type="match status" value="1"/>
</dbReference>
<evidence type="ECO:0000256" key="4">
    <source>
        <dbReference type="ARBA" id="ARBA00022723"/>
    </source>
</evidence>
<dbReference type="PROSITE" id="PS51296">
    <property type="entry name" value="RIESKE"/>
    <property type="match status" value="1"/>
</dbReference>
<reference evidence="12" key="2">
    <citation type="submission" date="2020-09" db="EMBL/GenBank/DDBJ databases">
        <authorList>
            <person name="Sun Q."/>
            <person name="Ohkuma M."/>
        </authorList>
    </citation>
    <scope>NUCLEOTIDE SEQUENCE</scope>
    <source>
        <strain evidence="12">JCM 4654</strain>
    </source>
</reference>
<dbReference type="CDD" id="cd03467">
    <property type="entry name" value="Rieske"/>
    <property type="match status" value="1"/>
</dbReference>
<dbReference type="GO" id="GO:0051537">
    <property type="term" value="F:2 iron, 2 sulfur cluster binding"/>
    <property type="evidence" value="ECO:0007669"/>
    <property type="project" value="UniProtKB-KW"/>
</dbReference>
<dbReference type="Proteomes" id="UP000608955">
    <property type="component" value="Unassembled WGS sequence"/>
</dbReference>
<dbReference type="EMBL" id="BMVF01000003">
    <property type="protein sequence ID" value="GHD86638.1"/>
    <property type="molecule type" value="Genomic_DNA"/>
</dbReference>
<gene>
    <name evidence="12" type="ORF">GCM10010508_15530</name>
</gene>
<proteinExistence type="predicted"/>
<evidence type="ECO:0000313" key="12">
    <source>
        <dbReference type="EMBL" id="GHD86638.1"/>
    </source>
</evidence>
<dbReference type="Gene3D" id="2.102.10.10">
    <property type="entry name" value="Rieske [2Fe-2S] iron-sulphur domain"/>
    <property type="match status" value="1"/>
</dbReference>
<comment type="cofactor">
    <cofactor evidence="9">
        <name>[2Fe-2S] cluster</name>
        <dbReference type="ChEBI" id="CHEBI:190135"/>
    </cofactor>
</comment>
<name>A0A918Y0A0_9ACTN</name>
<organism evidence="12 13">
    <name type="scientific">Streptomyces naganishii JCM 4654</name>
    <dbReference type="NCBI Taxonomy" id="1306179"/>
    <lineage>
        <taxon>Bacteria</taxon>
        <taxon>Bacillati</taxon>
        <taxon>Actinomycetota</taxon>
        <taxon>Actinomycetes</taxon>
        <taxon>Kitasatosporales</taxon>
        <taxon>Streptomycetaceae</taxon>
        <taxon>Streptomyces</taxon>
    </lineage>
</organism>
<accession>A0A918Y0A0</accession>
<dbReference type="PRINTS" id="PR00162">
    <property type="entry name" value="RIESKE"/>
</dbReference>
<evidence type="ECO:0000256" key="7">
    <source>
        <dbReference type="ARBA" id="ARBA00023157"/>
    </source>
</evidence>
<sequence length="160" mass="15476">MTSESLQPQEAPARRTVVAAVGAAGLAVALTACGSDDKSSSGSSTTQNGSNASSGGGDGAAAGSGGTVLAKTADIPEGGGKVFGSQGVVVTQPTKGEFKAFSSKCTHQGCAVNEIAGGVIKCPCHHSEFSAADGSVKKGPATQPLPAKSISVSGDEIKLA</sequence>
<evidence type="ECO:0000256" key="1">
    <source>
        <dbReference type="ARBA" id="ARBA00002494"/>
    </source>
</evidence>
<protein>
    <recommendedName>
        <fullName evidence="2">Cytochrome bc1 complex Rieske iron-sulfur subunit</fullName>
    </recommendedName>
    <alternativeName>
        <fullName evidence="8">Cytochrome bc1 reductase complex subunit QcrA</fullName>
    </alternativeName>
</protein>
<dbReference type="GO" id="GO:0004497">
    <property type="term" value="F:monooxygenase activity"/>
    <property type="evidence" value="ECO:0007669"/>
    <property type="project" value="UniProtKB-ARBA"/>
</dbReference>
<feature type="region of interest" description="Disordered" evidence="10">
    <location>
        <begin position="33"/>
        <end position="84"/>
    </location>
</feature>
<dbReference type="PANTHER" id="PTHR10134">
    <property type="entry name" value="CYTOCHROME B-C1 COMPLEX SUBUNIT RIESKE, MITOCHONDRIAL"/>
    <property type="match status" value="1"/>
</dbReference>
<dbReference type="InterPro" id="IPR036922">
    <property type="entry name" value="Rieske_2Fe-2S_sf"/>
</dbReference>
<evidence type="ECO:0000313" key="13">
    <source>
        <dbReference type="Proteomes" id="UP000608955"/>
    </source>
</evidence>
<reference evidence="12" key="1">
    <citation type="journal article" date="2014" name="Int. J. Syst. Evol. Microbiol.">
        <title>Complete genome sequence of Corynebacterium casei LMG S-19264T (=DSM 44701T), isolated from a smear-ripened cheese.</title>
        <authorList>
            <consortium name="US DOE Joint Genome Institute (JGI-PGF)"/>
            <person name="Walter F."/>
            <person name="Albersmeier A."/>
            <person name="Kalinowski J."/>
            <person name="Ruckert C."/>
        </authorList>
    </citation>
    <scope>NUCLEOTIDE SEQUENCE</scope>
    <source>
        <strain evidence="12">JCM 4654</strain>
    </source>
</reference>
<keyword evidence="13" id="KW-1185">Reference proteome</keyword>
<evidence type="ECO:0000256" key="3">
    <source>
        <dbReference type="ARBA" id="ARBA00022714"/>
    </source>
</evidence>
<dbReference type="GO" id="GO:0016020">
    <property type="term" value="C:membrane"/>
    <property type="evidence" value="ECO:0007669"/>
    <property type="project" value="InterPro"/>
</dbReference>
<dbReference type="InterPro" id="IPR005805">
    <property type="entry name" value="Rieske_Fe-S_prot_C"/>
</dbReference>
<evidence type="ECO:0000256" key="6">
    <source>
        <dbReference type="ARBA" id="ARBA00023014"/>
    </source>
</evidence>
<dbReference type="FunFam" id="2.102.10.10:FF:000016">
    <property type="entry name" value="Nitrite reductase/ring-hydroxylating ferredoxin subunit"/>
    <property type="match status" value="1"/>
</dbReference>
<feature type="compositionally biased region" description="Low complexity" evidence="10">
    <location>
        <begin position="33"/>
        <end position="53"/>
    </location>
</feature>
<dbReference type="AlphaFoldDB" id="A0A918Y0A0"/>
<dbReference type="GO" id="GO:0046872">
    <property type="term" value="F:metal ion binding"/>
    <property type="evidence" value="ECO:0007669"/>
    <property type="project" value="UniProtKB-KW"/>
</dbReference>
<keyword evidence="7" id="KW-1015">Disulfide bond</keyword>
<comment type="caution">
    <text evidence="12">The sequence shown here is derived from an EMBL/GenBank/DDBJ whole genome shotgun (WGS) entry which is preliminary data.</text>
</comment>
<dbReference type="RefSeq" id="WP_190176970.1">
    <property type="nucleotide sequence ID" value="NZ_BMVF01000003.1"/>
</dbReference>
<keyword evidence="5" id="KW-0408">Iron</keyword>
<feature type="domain" description="Rieske" evidence="11">
    <location>
        <begin position="67"/>
        <end position="159"/>
    </location>
</feature>
<dbReference type="InterPro" id="IPR014349">
    <property type="entry name" value="Rieske_Fe-S_prot"/>
</dbReference>
<evidence type="ECO:0000256" key="10">
    <source>
        <dbReference type="SAM" id="MobiDB-lite"/>
    </source>
</evidence>
<evidence type="ECO:0000256" key="2">
    <source>
        <dbReference type="ARBA" id="ARBA00015816"/>
    </source>
</evidence>
<evidence type="ECO:0000256" key="5">
    <source>
        <dbReference type="ARBA" id="ARBA00023004"/>
    </source>
</evidence>
<feature type="region of interest" description="Disordered" evidence="10">
    <location>
        <begin position="133"/>
        <end position="160"/>
    </location>
</feature>
<keyword evidence="6" id="KW-0411">Iron-sulfur</keyword>
<comment type="function">
    <text evidence="1">Iron-sulfur subunit of the cytochrome bc1 complex, an essential component of the respiratory electron transport chain required for ATP synthesis. The bc1 complex catalyzes the oxidation of menaquinol and the reduction of cytochrome c in the respiratory chain. The bc1 complex operates through a Q-cycle mechanism that couples electron transfer to generation of the proton gradient that drives ATP synthesis.</text>
</comment>